<dbReference type="PANTHER" id="PTHR35861">
    <property type="match status" value="1"/>
</dbReference>
<dbReference type="Pfam" id="PF17482">
    <property type="entry name" value="Phage_sheath_1C"/>
    <property type="match status" value="1"/>
</dbReference>
<keyword evidence="5" id="KW-1185">Reference proteome</keyword>
<dbReference type="Pfam" id="PF04984">
    <property type="entry name" value="Phage_sheath_1"/>
    <property type="match status" value="1"/>
</dbReference>
<proteinExistence type="inferred from homology"/>
<comment type="similarity">
    <text evidence="1">Belongs to the myoviridae tail sheath protein family.</text>
</comment>
<feature type="domain" description="Tail sheath protein subtilisin-like" evidence="2">
    <location>
        <begin position="274"/>
        <end position="423"/>
    </location>
</feature>
<dbReference type="eggNOG" id="COG3497">
    <property type="taxonomic scope" value="Bacteria"/>
</dbReference>
<dbReference type="EMBL" id="CP000360">
    <property type="protein sequence ID" value="ABF39868.1"/>
    <property type="molecule type" value="Genomic_DNA"/>
</dbReference>
<evidence type="ECO:0000313" key="4">
    <source>
        <dbReference type="EMBL" id="ABF39868.1"/>
    </source>
</evidence>
<dbReference type="Proteomes" id="UP000002432">
    <property type="component" value="Chromosome"/>
</dbReference>
<dbReference type="InterPro" id="IPR035089">
    <property type="entry name" value="Phage_sheath_subtilisin"/>
</dbReference>
<dbReference type="EnsemblBacteria" id="ABF39868">
    <property type="protein sequence ID" value="ABF39868"/>
    <property type="gene ID" value="Acid345_0863"/>
</dbReference>
<evidence type="ECO:0000259" key="3">
    <source>
        <dbReference type="Pfam" id="PF17482"/>
    </source>
</evidence>
<dbReference type="PANTHER" id="PTHR35861:SF1">
    <property type="entry name" value="PHAGE TAIL SHEATH PROTEIN"/>
    <property type="match status" value="1"/>
</dbReference>
<evidence type="ECO:0000256" key="1">
    <source>
        <dbReference type="ARBA" id="ARBA00008005"/>
    </source>
</evidence>
<dbReference type="InterPro" id="IPR052042">
    <property type="entry name" value="Tail_sheath_structural"/>
</dbReference>
<reference evidence="4 5" key="1">
    <citation type="journal article" date="2009" name="Appl. Environ. Microbiol.">
        <title>Three genomes from the phylum Acidobacteria provide insight into the lifestyles of these microorganisms in soils.</title>
        <authorList>
            <person name="Ward N.L."/>
            <person name="Challacombe J.F."/>
            <person name="Janssen P.H."/>
            <person name="Henrissat B."/>
            <person name="Coutinho P.M."/>
            <person name="Wu M."/>
            <person name="Xie G."/>
            <person name="Haft D.H."/>
            <person name="Sait M."/>
            <person name="Badger J."/>
            <person name="Barabote R.D."/>
            <person name="Bradley B."/>
            <person name="Brettin T.S."/>
            <person name="Brinkac L.M."/>
            <person name="Bruce D."/>
            <person name="Creasy T."/>
            <person name="Daugherty S.C."/>
            <person name="Davidsen T.M."/>
            <person name="DeBoy R.T."/>
            <person name="Detter J.C."/>
            <person name="Dodson R.J."/>
            <person name="Durkin A.S."/>
            <person name="Ganapathy A."/>
            <person name="Gwinn-Giglio M."/>
            <person name="Han C.S."/>
            <person name="Khouri H."/>
            <person name="Kiss H."/>
            <person name="Kothari S.P."/>
            <person name="Madupu R."/>
            <person name="Nelson K.E."/>
            <person name="Nelson W.C."/>
            <person name="Paulsen I."/>
            <person name="Penn K."/>
            <person name="Ren Q."/>
            <person name="Rosovitz M.J."/>
            <person name="Selengut J.D."/>
            <person name="Shrivastava S."/>
            <person name="Sullivan S.A."/>
            <person name="Tapia R."/>
            <person name="Thompson L.S."/>
            <person name="Watkins K.L."/>
            <person name="Yang Q."/>
            <person name="Yu C."/>
            <person name="Zafar N."/>
            <person name="Zhou L."/>
            <person name="Kuske C.R."/>
        </authorList>
    </citation>
    <scope>NUCLEOTIDE SEQUENCE [LARGE SCALE GENOMIC DNA]</scope>
    <source>
        <strain evidence="4 5">Ellin345</strain>
    </source>
</reference>
<dbReference type="RefSeq" id="WP_011521670.1">
    <property type="nucleotide sequence ID" value="NC_008009.1"/>
</dbReference>
<dbReference type="Gene3D" id="3.40.50.11780">
    <property type="match status" value="2"/>
</dbReference>
<gene>
    <name evidence="4" type="ordered locus">Acid345_0863</name>
</gene>
<name>Q1ITD2_KORVE</name>
<sequence length="542" mass="57691">MPPTFTFPGVYIEEIPSGVHTITGVATSIAAFVGWAAQGPTDEATLVQSWADFANQFGGLDARSNLGYSVNQFFNNGGQQAYIVRLVSDTTNGNTAAATASVNIKTITFDASVSPSKVTVTKGAAGLTISAANQGAWAKNYSIQVQPRIDDYNRFTLSVVYTDPVTSAQTIVESYSNLSTNSADTQGRYVVNILNEQSNYVTAKMAPTPVTLTVTPGVPTTPKASNPGSIALNASVDGNDGTPLAPGDTVFEKMLNSGGAGTAGVRLLDTVPIFNILCVPGETVVQNITELQAYCVDNRAFLIVDSKSDDKVKDLALNGPAGITGVNSINSALYFPWVNQFDSQTNSTRAFPPCGFVAGLYAATDTARGVWKAPAGIDASLTGDTGLTLNLTNAQNGSLNIQAINCLRNFPVYGDVIWGARTLRGNNQVGSEWKYVPIRRLALFLESSLYDGTQWVVFEPNDEKLWGQIRMNVGAFMQGLFLQGAFQGTSPQQAYFVKCDADNNPQSSIDQGIVNILVGFAPLYPAEFVVIQIQQMAGQLQA</sequence>
<evidence type="ECO:0000259" key="2">
    <source>
        <dbReference type="Pfam" id="PF04984"/>
    </source>
</evidence>
<dbReference type="InterPro" id="IPR020287">
    <property type="entry name" value="Tail_sheath_C"/>
</dbReference>
<organism evidence="4 5">
    <name type="scientific">Koribacter versatilis (strain Ellin345)</name>
    <dbReference type="NCBI Taxonomy" id="204669"/>
    <lineage>
        <taxon>Bacteria</taxon>
        <taxon>Pseudomonadati</taxon>
        <taxon>Acidobacteriota</taxon>
        <taxon>Terriglobia</taxon>
        <taxon>Terriglobales</taxon>
        <taxon>Candidatus Korobacteraceae</taxon>
        <taxon>Candidatus Korobacter</taxon>
    </lineage>
</organism>
<accession>Q1ITD2</accession>
<feature type="domain" description="Tail sheath protein C-terminal" evidence="3">
    <location>
        <begin position="430"/>
        <end position="534"/>
    </location>
</feature>
<dbReference type="STRING" id="204669.Acid345_0863"/>
<dbReference type="AlphaFoldDB" id="Q1ITD2"/>
<dbReference type="KEGG" id="aba:Acid345_0863"/>
<dbReference type="OrthoDB" id="9767864at2"/>
<dbReference type="HOGENOM" id="CLU_009303_1_0_0"/>
<evidence type="ECO:0000313" key="5">
    <source>
        <dbReference type="Proteomes" id="UP000002432"/>
    </source>
</evidence>
<protein>
    <submittedName>
        <fullName evidence="4">Phage tail sheath protein</fullName>
    </submittedName>
</protein>